<dbReference type="PANTHER" id="PTHR45527">
    <property type="entry name" value="NONRIBOSOMAL PEPTIDE SYNTHETASE"/>
    <property type="match status" value="1"/>
</dbReference>
<evidence type="ECO:0000256" key="2">
    <source>
        <dbReference type="ARBA" id="ARBA00006432"/>
    </source>
</evidence>
<feature type="domain" description="Carrier" evidence="6">
    <location>
        <begin position="2814"/>
        <end position="2889"/>
    </location>
</feature>
<dbReference type="InterPro" id="IPR006162">
    <property type="entry name" value="Ppantetheine_attach_site"/>
</dbReference>
<dbReference type="FunFam" id="3.30.559.10:FF:000012">
    <property type="entry name" value="Non-ribosomal peptide synthetase"/>
    <property type="match status" value="1"/>
</dbReference>
<dbReference type="FunFam" id="2.30.38.10:FF:000001">
    <property type="entry name" value="Non-ribosomal peptide synthetase PvdI"/>
    <property type="match status" value="3"/>
</dbReference>
<evidence type="ECO:0000256" key="1">
    <source>
        <dbReference type="ARBA" id="ARBA00001957"/>
    </source>
</evidence>
<dbReference type="EMBL" id="RJUJ01000029">
    <property type="protein sequence ID" value="ROH75962.1"/>
    <property type="molecule type" value="Genomic_DNA"/>
</dbReference>
<dbReference type="CDD" id="cd19531">
    <property type="entry name" value="LCL_NRPS-like"/>
    <property type="match status" value="2"/>
</dbReference>
<dbReference type="Pfam" id="PF00550">
    <property type="entry name" value="PP-binding"/>
    <property type="match status" value="3"/>
</dbReference>
<dbReference type="CDD" id="cd05930">
    <property type="entry name" value="A_NRPS"/>
    <property type="match status" value="1"/>
</dbReference>
<dbReference type="GO" id="GO:0016874">
    <property type="term" value="F:ligase activity"/>
    <property type="evidence" value="ECO:0007669"/>
    <property type="project" value="UniProtKB-KW"/>
</dbReference>
<dbReference type="PROSITE" id="PS00012">
    <property type="entry name" value="PHOSPHOPANTETHEINE"/>
    <property type="match status" value="2"/>
</dbReference>
<comment type="similarity">
    <text evidence="2">Belongs to the ATP-dependent AMP-binding enzyme family.</text>
</comment>
<dbReference type="Gene3D" id="3.30.300.30">
    <property type="match status" value="3"/>
</dbReference>
<dbReference type="InterPro" id="IPR045851">
    <property type="entry name" value="AMP-bd_C_sf"/>
</dbReference>
<dbReference type="InterPro" id="IPR020845">
    <property type="entry name" value="AMP-binding_CS"/>
</dbReference>
<feature type="non-terminal residue" evidence="7">
    <location>
        <position position="3409"/>
    </location>
</feature>
<reference evidence="7 8" key="1">
    <citation type="submission" date="2018-10" db="EMBL/GenBank/DDBJ databases">
        <title>New species genome.</title>
        <authorList>
            <person name="Li Y."/>
        </authorList>
    </citation>
    <scope>NUCLEOTIDE SEQUENCE [LARGE SCALE GENOMIC DNA]</scope>
    <source>
        <strain evidence="7 8">L6_4B</strain>
    </source>
</reference>
<evidence type="ECO:0000313" key="7">
    <source>
        <dbReference type="EMBL" id="ROH75962.1"/>
    </source>
</evidence>
<dbReference type="SUPFAM" id="SSF52777">
    <property type="entry name" value="CoA-dependent acyltransferases"/>
    <property type="match status" value="7"/>
</dbReference>
<dbReference type="SUPFAM" id="SSF47336">
    <property type="entry name" value="ACP-like"/>
    <property type="match status" value="3"/>
</dbReference>
<dbReference type="Pfam" id="PF00668">
    <property type="entry name" value="Condensation"/>
    <property type="match status" value="4"/>
</dbReference>
<dbReference type="InterPro" id="IPR042099">
    <property type="entry name" value="ANL_N_sf"/>
</dbReference>
<dbReference type="SUPFAM" id="SSF56801">
    <property type="entry name" value="Acetyl-CoA synthetase-like"/>
    <property type="match status" value="4"/>
</dbReference>
<evidence type="ECO:0000256" key="3">
    <source>
        <dbReference type="ARBA" id="ARBA00022450"/>
    </source>
</evidence>
<dbReference type="NCBIfam" id="NF003417">
    <property type="entry name" value="PRK04813.1"/>
    <property type="match status" value="4"/>
</dbReference>
<keyword evidence="5" id="KW-0436">Ligase</keyword>
<dbReference type="PANTHER" id="PTHR45527:SF1">
    <property type="entry name" value="FATTY ACID SYNTHASE"/>
    <property type="match status" value="1"/>
</dbReference>
<dbReference type="InterPro" id="IPR010071">
    <property type="entry name" value="AA_adenyl_dom"/>
</dbReference>
<dbReference type="CDD" id="cd19544">
    <property type="entry name" value="E-C_NRPS"/>
    <property type="match status" value="1"/>
</dbReference>
<dbReference type="Gene3D" id="3.30.559.10">
    <property type="entry name" value="Chloramphenicol acetyltransferase-like domain"/>
    <property type="match status" value="3"/>
</dbReference>
<keyword evidence="4" id="KW-0597">Phosphoprotein</keyword>
<dbReference type="InterPro" id="IPR023213">
    <property type="entry name" value="CAT-like_dom_sf"/>
</dbReference>
<evidence type="ECO:0000259" key="6">
    <source>
        <dbReference type="PROSITE" id="PS50075"/>
    </source>
</evidence>
<sequence length="3409" mass="376185">GRTRTELEPLIGLFVNMLALRCRIADNMTVGELLAQVKATTLAAQAHQDLPFEQLVEALNPVRSLAHSPLFQTMLAWQNAAGEALQLGDLQGRLFTSDQVTAQFDLSLTLGEYDDRIEGGIEYASSLFDRETVERYVAHWQVLLRAMAGEAEQDIARLPLLSDAERQRMLHDWNDTRVDYPQEQGIHQLFEAQVRRTPQAVALVYNEQQLSYDELNQRANRLAHVLISQGVVPDTRVAICLPRGVEMVVAVLAVLKAGGAYVPIDPNYPADRINYILDDSQPRVVVTRTAFWQGQASGIDILDPDRFDGETPWPVTDPDTPALGLSAHHLAYVIYTSGSTGKPKGVMIEHRHLCHQVTALQHCYGLNAHDRVLQFAPFTFDMSVEEIFGALCSGAALVLRTDEWVSDASLFWQLCQRHAITVANLPVVFWNTLIRDGSAAIPSCVRQVMIGGEAVSHEAIQCWYAREGWRPALFNAYGPTEATVNATVHRIESVNKTGCIGRPLANTRVYVLDKNGEPVPVGVAGELFIGGAGVARGYLNRDDLTAACFVSDPFANQPEARMYKTGDRVRWHDDGSLEYLGRNDHQVKIRGFRIELGEIEARLRSHAQVTDCVVTVWREGSVEARLVAYYLAPEAQDASELRAWVAEQLPDHMLPAAWVHLDVWPLTSNGKLDRKALPPPDAAAYAQQGYVAPLDGIETTLASLWGGLLGVERVGRYDNFFALGGHSLLAVQLLARMRPMALHAEVSALFMAPVLSDFAQWVSATSDVADDIPVNPLTTPQTRIVPEMLPLVTLSQEQIDSIVSTVPGGAQNVQDIYPLTSLQEGILFHHLLSPESDPYVEITTLRFAHPDTLNRFLNALQNVVDRHDILRTAFFWQGLETPLQVVYRHAALPVVEVEYSRESHLDTYIDIRRAPLLHCRVSVDPVDAHVYLELQTHQLAVDHTALDLMVDEIRSLLDGDESSLPPTTPFRHFVMHARREAQRDDHEAFFKDMLQGVTEPTAPFGHVSITDQHHDVQSARVLLDESFAAQLRDIAQRSGVSVASVFHLAWAVMLARTSETHRPVFGTVLLGRMKGGEGIERAMGMFINTLPICIDIEEQTTLQALQQAHQRLASLLDREHAPLSLAQRCSGVPQATPLFSSLLNFRHSQHSRIAGLVDLSGTGAEMLTTKERTHYPFTLNVDDTGQSFLVEVQVCGQADPHRLKGYLYQILNALVTALNEAPDTPARSLSILPDVEINQLLHVWNATEADYGRDDCFHHVFEAQVARTPQAPALIFGRQTLSYEVLNRRANRLAHNLISLGVTQNERVAICLPRGVEMVVAMLAVLKAGGAYIPIDPSYPAERIDHMLKDSQPRVTIVSGDSVCGAAHASSLIDLRTCDDGEAGPESNPAPLARHADALAYIIYTSGSTGRPKGVMVGQRALLNLLSSFDAQLGLTSGDRWLAVTTIAFDIAALELFLPLLSGAAVVVASHAESNDPVRLADLIQHSGITTMQATPATWRMLLDNGWPGHSTLTALCGGEALNGALAARLSDAVGLLWNVYGPTETTIWSTAQCVSSGLNPDSNVPIGQPIANTQVYVLDSAKQLVPVGIAGELYIGGDGVAQGYLNQPALTAERFVDDPFGAVPGRRLYRTGDRVRWRDDGALEYLGRNDHQVKIRGFRIELGEIEARLRSHADVADATVVARKESDADVRLVAYYLSPQPLTVTALRDWVAEQLPDYMLPSAWVHLAAWPLTPNGKLDRRALPAPDSSAYQRQIYIPPQGETETALAKLWADLLGIEQVGRDDHFFALGGHSLLAIQLLSRIRRHLGREIALNALFDHPVLADFAQIVEPSACRPLAPIMPVDRDSPLALSFAQQRLWFLMQLEARASAAYHIAGGVILTGALNVDALQAALDRIVVRHESLRTRFIAVNGTPCQQIFAAEPFALTRHDLSSSPDTDDALRRMAEHEAAMPFDVTQDGPIRGRLIRLDAQRHVLLVTMHHLVSDGWSLARLMEELNALYPAFCQGECDPLPPLTVQYADFAAWQRQWMQGSVLQMQLAYWREQLADVPPLLELPTDRPRPAAQDYAGGRVDFRLDAGLTDALKALAVRHDATLYMTLLTGWAILLHRLSGQDDIVIGSPVAGRTRIELEPLIGFFVNTLALRCRVDSDTSVAALLGQVKATTLAAQAHQDVPFEQLVEALNPTRSLAHSPLFQTLFVWNNEGDDMLRLEGITAEPFNAGQVTTQFDLSMTLGIRAGCLEGSLEFASSLFYRETVERYVEHWQVLLRALVRDDDLAVAQLPLLTETQRRQVVYEWNATRKDYPNGQCLHQLIEAQSARTPQAVALVYDDRQLRYGAMNQQANALAHELIAHGVGADERVAICLPRSLEMVVAVLAVLKAGGAYVPIDPAYPIDRINAMLEDSAPRVLITRGNLPAQRPSGTSLVDLDHADGLRQRPTFNPDSQGVMPHHLAYVIYTSGSTGKPKGVMIEHRAIVNRLMWMQDEYRLAADDVVLQKTPLGFDVSVWELFWPLMVGVPLVLARHEGQKDPDYLAQLIQRRAVTTVHFVPPMLQAFLSSKAACGCDSLRRVICSGEGLGSALARQALACLPRAALFNLYGPTEAAVDVTAWPALGHETSPLVPIGRPIANTQTYVLDNLGQPVPVGVAGELYLGGVQLARGYLGRPMLTAASFVANPFSVDPAARLYKTGDRARWRVDGVLEYLGRNDHQVKIRGFRIELGEIEALLGAHDAIHDCVVTARSEENGETRLVAYYLSEQPQAARELHGWLAEKLPDYMLPSAWVHLAAWPLTPNGKLDRRALPAPDASDYQRQTYVAPQGETESALAELWSELLGGMRVGRDDHFFILGGHSLLAIQMVSRIRHEHGREVALSTLFTHPVLADFAGIVDRAPICSLPAITLADRAQPLALSFAQQRLWFLTQLEARASTAYHIAGGLKLSGELNRGALVMALDRIVARHEALRTRFVDVEGMPWQQIDEPAPFALTVHDLRGRPAAELRQLADEEAAEPFDLQQGPPVRGRLVLLSEREQVLLVTLHHIVADGWSLSGFMRELGELYRAFSQKQPDPLPPLAIQYADYAAWQRRWLQGEVLQSQLAYWREQLADAPPLLELPTDRPRPSVQDYMGERIDFTLDATLTAGLKALAARHETTLYMTLLAGWTLLLYRLSGQDDIVVGAPVAGRTRTELEPLIGFFVNTLALRNRVDGAASVGVLLAQVKETMLAAQAHQDLPFEQLVEALNPTRSLSHSPLFQTMLAWQNLPDDALQLDGMQVESFSAEPVSAKFDLLVSFEETGATLSGSLDFAVSVFDRVTVARMLSHWQVLLRAMVNDETQPVAQLPLLTDDERHTLLHGWNQTQSEPVDACLHQQFEAQARRAPQAVALAFGEQRLSYDELNRRANRLAHALIAQGVGPE</sequence>
<dbReference type="Proteomes" id="UP000274511">
    <property type="component" value="Unassembled WGS sequence"/>
</dbReference>
<comment type="cofactor">
    <cofactor evidence="1">
        <name>pantetheine 4'-phosphate</name>
        <dbReference type="ChEBI" id="CHEBI:47942"/>
    </cofactor>
</comment>
<dbReference type="FunFam" id="3.30.300.30:FF:000010">
    <property type="entry name" value="Enterobactin synthetase component F"/>
    <property type="match status" value="3"/>
</dbReference>
<dbReference type="Gene3D" id="1.10.1200.10">
    <property type="entry name" value="ACP-like"/>
    <property type="match status" value="3"/>
</dbReference>
<dbReference type="GO" id="GO:0031177">
    <property type="term" value="F:phosphopantetheine binding"/>
    <property type="evidence" value="ECO:0007669"/>
    <property type="project" value="InterPro"/>
</dbReference>
<dbReference type="InterPro" id="IPR001242">
    <property type="entry name" value="Condensation_dom"/>
</dbReference>
<protein>
    <submittedName>
        <fullName evidence="7">Amino acid adenylation domain-containing protein</fullName>
    </submittedName>
</protein>
<dbReference type="SMART" id="SM00823">
    <property type="entry name" value="PKS_PP"/>
    <property type="match status" value="2"/>
</dbReference>
<feature type="non-terminal residue" evidence="7">
    <location>
        <position position="1"/>
    </location>
</feature>
<dbReference type="InterPro" id="IPR036736">
    <property type="entry name" value="ACP-like_sf"/>
</dbReference>
<dbReference type="FunFam" id="3.40.50.980:FF:000002">
    <property type="entry name" value="Enterobactin synthetase component F"/>
    <property type="match status" value="1"/>
</dbReference>
<dbReference type="InterPro" id="IPR025110">
    <property type="entry name" value="AMP-bd_C"/>
</dbReference>
<dbReference type="Gene3D" id="2.30.38.10">
    <property type="entry name" value="Luciferase, Domain 3"/>
    <property type="match status" value="2"/>
</dbReference>
<dbReference type="Gene3D" id="3.40.50.12780">
    <property type="entry name" value="N-terminal domain of ligase-like"/>
    <property type="match status" value="2"/>
</dbReference>
<dbReference type="NCBIfam" id="TIGR01733">
    <property type="entry name" value="AA-adenyl-dom"/>
    <property type="match status" value="3"/>
</dbReference>
<dbReference type="PROSITE" id="PS00455">
    <property type="entry name" value="AMP_BINDING"/>
    <property type="match status" value="3"/>
</dbReference>
<dbReference type="InterPro" id="IPR009081">
    <property type="entry name" value="PP-bd_ACP"/>
</dbReference>
<keyword evidence="3" id="KW-0596">Phosphopantetheine</keyword>
<proteinExistence type="inferred from homology"/>
<organism evidence="7 8">
    <name type="scientific">Lonsdalea populi</name>
    <dbReference type="NCBI Taxonomy" id="1172565"/>
    <lineage>
        <taxon>Bacteria</taxon>
        <taxon>Pseudomonadati</taxon>
        <taxon>Pseudomonadota</taxon>
        <taxon>Gammaproteobacteria</taxon>
        <taxon>Enterobacterales</taxon>
        <taxon>Pectobacteriaceae</taxon>
        <taxon>Lonsdalea</taxon>
    </lineage>
</organism>
<dbReference type="FunFam" id="3.30.559.30:FF:000001">
    <property type="entry name" value="Non-ribosomal peptide synthetase"/>
    <property type="match status" value="1"/>
</dbReference>
<dbReference type="GO" id="GO:0005737">
    <property type="term" value="C:cytoplasm"/>
    <property type="evidence" value="ECO:0007669"/>
    <property type="project" value="TreeGrafter"/>
</dbReference>
<dbReference type="Pfam" id="PF00501">
    <property type="entry name" value="AMP-binding"/>
    <property type="match status" value="4"/>
</dbReference>
<dbReference type="GO" id="GO:0043041">
    <property type="term" value="P:amino acid activation for nonribosomal peptide biosynthetic process"/>
    <property type="evidence" value="ECO:0007669"/>
    <property type="project" value="TreeGrafter"/>
</dbReference>
<feature type="domain" description="Carrier" evidence="6">
    <location>
        <begin position="692"/>
        <end position="766"/>
    </location>
</feature>
<dbReference type="FunFam" id="1.10.1200.10:FF:000005">
    <property type="entry name" value="Nonribosomal peptide synthetase 1"/>
    <property type="match status" value="3"/>
</dbReference>
<comment type="caution">
    <text evidence="7">The sequence shown here is derived from an EMBL/GenBank/DDBJ whole genome shotgun (WGS) entry which is preliminary data.</text>
</comment>
<dbReference type="FunFam" id="3.40.50.12780:FF:000012">
    <property type="entry name" value="Non-ribosomal peptide synthetase"/>
    <property type="match status" value="3"/>
</dbReference>
<dbReference type="FunFam" id="3.40.50.980:FF:000001">
    <property type="entry name" value="Non-ribosomal peptide synthetase"/>
    <property type="match status" value="3"/>
</dbReference>
<dbReference type="InterPro" id="IPR020806">
    <property type="entry name" value="PKS_PP-bd"/>
</dbReference>
<evidence type="ECO:0000313" key="8">
    <source>
        <dbReference type="Proteomes" id="UP000274511"/>
    </source>
</evidence>
<dbReference type="CDD" id="cd17646">
    <property type="entry name" value="A_NRPS_AB3403-like"/>
    <property type="match status" value="1"/>
</dbReference>
<feature type="domain" description="Carrier" evidence="6">
    <location>
        <begin position="1759"/>
        <end position="1834"/>
    </location>
</feature>
<evidence type="ECO:0000256" key="5">
    <source>
        <dbReference type="ARBA" id="ARBA00022598"/>
    </source>
</evidence>
<dbReference type="Pfam" id="PF13193">
    <property type="entry name" value="AMP-binding_C"/>
    <property type="match status" value="3"/>
</dbReference>
<dbReference type="Gene3D" id="3.40.50.980">
    <property type="match status" value="4"/>
</dbReference>
<dbReference type="STRING" id="1172565.AU508_15875"/>
<gene>
    <name evidence="7" type="ORF">EC392_16445</name>
</gene>
<accession>A0A3N0U6X6</accession>
<dbReference type="CDD" id="cd12116">
    <property type="entry name" value="A_NRPS_Ta1_like"/>
    <property type="match status" value="1"/>
</dbReference>
<dbReference type="PROSITE" id="PS50075">
    <property type="entry name" value="CARRIER"/>
    <property type="match status" value="3"/>
</dbReference>
<dbReference type="GO" id="GO:0044550">
    <property type="term" value="P:secondary metabolite biosynthetic process"/>
    <property type="evidence" value="ECO:0007669"/>
    <property type="project" value="UniProtKB-ARBA"/>
</dbReference>
<dbReference type="RefSeq" id="WP_123244734.1">
    <property type="nucleotide sequence ID" value="NZ_RJUJ01000029.1"/>
</dbReference>
<name>A0A3N0U6X6_9GAMM</name>
<dbReference type="Gene3D" id="3.30.559.30">
    <property type="entry name" value="Nonribosomal peptide synthetase, condensation domain"/>
    <property type="match status" value="4"/>
</dbReference>
<dbReference type="InterPro" id="IPR000873">
    <property type="entry name" value="AMP-dep_synth/lig_dom"/>
</dbReference>
<evidence type="ECO:0000256" key="4">
    <source>
        <dbReference type="ARBA" id="ARBA00022553"/>
    </source>
</evidence>